<feature type="transmembrane region" description="Helical" evidence="5">
    <location>
        <begin position="246"/>
        <end position="266"/>
    </location>
</feature>
<comment type="subcellular location">
    <subcellularLocation>
        <location evidence="1">Membrane</location>
        <topology evidence="1">Multi-pass membrane protein</topology>
    </subcellularLocation>
</comment>
<feature type="domain" description="Amino acid transporter transmembrane" evidence="6">
    <location>
        <begin position="46"/>
        <end position="446"/>
    </location>
</feature>
<keyword evidence="8" id="KW-1185">Reference proteome</keyword>
<evidence type="ECO:0000313" key="7">
    <source>
        <dbReference type="EMBL" id="CAK1553986.1"/>
    </source>
</evidence>
<name>A0AAV1K0P6_9NEOP</name>
<feature type="transmembrane region" description="Helical" evidence="5">
    <location>
        <begin position="176"/>
        <end position="197"/>
    </location>
</feature>
<proteinExistence type="predicted"/>
<gene>
    <name evidence="7" type="ORF">LNINA_LOCUS12943</name>
</gene>
<feature type="transmembrane region" description="Helical" evidence="5">
    <location>
        <begin position="278"/>
        <end position="300"/>
    </location>
</feature>
<feature type="transmembrane region" description="Helical" evidence="5">
    <location>
        <begin position="320"/>
        <end position="345"/>
    </location>
</feature>
<evidence type="ECO:0000256" key="5">
    <source>
        <dbReference type="SAM" id="Phobius"/>
    </source>
</evidence>
<feature type="transmembrane region" description="Helical" evidence="5">
    <location>
        <begin position="430"/>
        <end position="454"/>
    </location>
</feature>
<dbReference type="PANTHER" id="PTHR22950:SF349">
    <property type="entry name" value="AMINO ACID TRANSPORTER TRANSMEMBRANE DOMAIN-CONTAINING PROTEIN"/>
    <property type="match status" value="1"/>
</dbReference>
<evidence type="ECO:0000259" key="6">
    <source>
        <dbReference type="Pfam" id="PF01490"/>
    </source>
</evidence>
<dbReference type="Proteomes" id="UP001497472">
    <property type="component" value="Unassembled WGS sequence"/>
</dbReference>
<dbReference type="AlphaFoldDB" id="A0AAV1K0P6"/>
<comment type="caution">
    <text evidence="7">The sequence shown here is derived from an EMBL/GenBank/DDBJ whole genome shotgun (WGS) entry which is preliminary data.</text>
</comment>
<dbReference type="PANTHER" id="PTHR22950">
    <property type="entry name" value="AMINO ACID TRANSPORTER"/>
    <property type="match status" value="1"/>
</dbReference>
<feature type="transmembrane region" description="Helical" evidence="5">
    <location>
        <begin position="78"/>
        <end position="102"/>
    </location>
</feature>
<feature type="transmembrane region" description="Helical" evidence="5">
    <location>
        <begin position="142"/>
        <end position="164"/>
    </location>
</feature>
<keyword evidence="3 5" id="KW-1133">Transmembrane helix</keyword>
<evidence type="ECO:0000256" key="3">
    <source>
        <dbReference type="ARBA" id="ARBA00022989"/>
    </source>
</evidence>
<keyword evidence="2 5" id="KW-0812">Transmembrane</keyword>
<dbReference type="InterPro" id="IPR013057">
    <property type="entry name" value="AA_transpt_TM"/>
</dbReference>
<evidence type="ECO:0000256" key="1">
    <source>
        <dbReference type="ARBA" id="ARBA00004141"/>
    </source>
</evidence>
<evidence type="ECO:0000256" key="4">
    <source>
        <dbReference type="ARBA" id="ARBA00023136"/>
    </source>
</evidence>
<keyword evidence="4 5" id="KW-0472">Membrane</keyword>
<organism evidence="7 8">
    <name type="scientific">Leptosia nina</name>
    <dbReference type="NCBI Taxonomy" id="320188"/>
    <lineage>
        <taxon>Eukaryota</taxon>
        <taxon>Metazoa</taxon>
        <taxon>Ecdysozoa</taxon>
        <taxon>Arthropoda</taxon>
        <taxon>Hexapoda</taxon>
        <taxon>Insecta</taxon>
        <taxon>Pterygota</taxon>
        <taxon>Neoptera</taxon>
        <taxon>Endopterygota</taxon>
        <taxon>Lepidoptera</taxon>
        <taxon>Glossata</taxon>
        <taxon>Ditrysia</taxon>
        <taxon>Papilionoidea</taxon>
        <taxon>Pieridae</taxon>
        <taxon>Pierinae</taxon>
        <taxon>Leptosia</taxon>
    </lineage>
</organism>
<reference evidence="7 8" key="1">
    <citation type="submission" date="2023-11" db="EMBL/GenBank/DDBJ databases">
        <authorList>
            <person name="Okamura Y."/>
        </authorList>
    </citation>
    <scope>NUCLEOTIDE SEQUENCE [LARGE SCALE GENOMIC DNA]</scope>
</reference>
<sequence>MPTGNTVSDGVGAFQSREQIILKDKKQLDCENAQDDDNDGHYKATHPTSYMDTMLHLFRGNIGSGLLAMGDAFRNGGIIFAPIMTAVLGVICVHAQHILLNCSEEMYRETKRPKPPGFADTVSLVFAHGPVKLRFLAPTMRAVVNAFLCITQLGFCCIYIVFIANNVKMIADQYGITIDLSIHMIFVIIPVLISCMIRNLKFLTPLSMIANVMMAVGVGVVLYEAAQDLPSIQERTFLASWQQLPLYFGTAIYAFEGIGLVLPLKNEMRKPELFQKPLGVLNVGMAVVGCIFISMGFLGYLKWGEDVAGSMTLNLPRGQILSSVVQALIALAMLFTYPLQFYVPMSITWPGLRKRFGPKALVAKELGYRAIMVMLTFVLAQSIPELGLFISIVGAVSSTTLALMFPPIIQLVHEGHRNRLTKYIVIKDCLILLLGALVFTTGTYESLSAIIKFFRKES</sequence>
<evidence type="ECO:0000256" key="2">
    <source>
        <dbReference type="ARBA" id="ARBA00022692"/>
    </source>
</evidence>
<protein>
    <recommendedName>
        <fullName evidence="6">Amino acid transporter transmembrane domain-containing protein</fullName>
    </recommendedName>
</protein>
<feature type="transmembrane region" description="Helical" evidence="5">
    <location>
        <begin position="389"/>
        <end position="409"/>
    </location>
</feature>
<feature type="transmembrane region" description="Helical" evidence="5">
    <location>
        <begin position="366"/>
        <end position="383"/>
    </location>
</feature>
<dbReference type="Pfam" id="PF01490">
    <property type="entry name" value="Aa_trans"/>
    <property type="match status" value="1"/>
</dbReference>
<evidence type="ECO:0000313" key="8">
    <source>
        <dbReference type="Proteomes" id="UP001497472"/>
    </source>
</evidence>
<dbReference type="GO" id="GO:0015179">
    <property type="term" value="F:L-amino acid transmembrane transporter activity"/>
    <property type="evidence" value="ECO:0007669"/>
    <property type="project" value="TreeGrafter"/>
</dbReference>
<dbReference type="EMBL" id="CAVLEF010000265">
    <property type="protein sequence ID" value="CAK1553986.1"/>
    <property type="molecule type" value="Genomic_DNA"/>
</dbReference>
<dbReference type="GO" id="GO:0005774">
    <property type="term" value="C:vacuolar membrane"/>
    <property type="evidence" value="ECO:0007669"/>
    <property type="project" value="TreeGrafter"/>
</dbReference>
<accession>A0AAV1K0P6</accession>
<feature type="transmembrane region" description="Helical" evidence="5">
    <location>
        <begin position="209"/>
        <end position="226"/>
    </location>
</feature>